<dbReference type="HAMAP" id="MF_00412">
    <property type="entry name" value="ProA"/>
    <property type="match status" value="1"/>
</dbReference>
<dbReference type="NCBIfam" id="NF001221">
    <property type="entry name" value="PRK00197.1"/>
    <property type="match status" value="1"/>
</dbReference>
<dbReference type="PROSITE" id="PS01223">
    <property type="entry name" value="PROA"/>
    <property type="match status" value="1"/>
</dbReference>
<comment type="similarity">
    <text evidence="7">Belongs to the gamma-glutamyl phosphate reductase family.</text>
</comment>
<reference evidence="9" key="1">
    <citation type="submission" date="2023-05" db="EMBL/GenBank/DDBJ databases">
        <authorList>
            <person name="Zhang X."/>
        </authorList>
    </citation>
    <scope>NUCLEOTIDE SEQUENCE</scope>
    <source>
        <strain evidence="9">YF14B1</strain>
    </source>
</reference>
<feature type="domain" description="Aldehyde dehydrogenase" evidence="8">
    <location>
        <begin position="7"/>
        <end position="275"/>
    </location>
</feature>
<dbReference type="GO" id="GO:0005737">
    <property type="term" value="C:cytoplasm"/>
    <property type="evidence" value="ECO:0007669"/>
    <property type="project" value="UniProtKB-SubCell"/>
</dbReference>
<comment type="caution">
    <text evidence="9">The sequence shown here is derived from an EMBL/GenBank/DDBJ whole genome shotgun (WGS) entry which is preliminary data.</text>
</comment>
<name>A0AAE3U542_9BACT</name>
<evidence type="ECO:0000256" key="5">
    <source>
        <dbReference type="ARBA" id="ARBA00023002"/>
    </source>
</evidence>
<proteinExistence type="inferred from homology"/>
<evidence type="ECO:0000313" key="10">
    <source>
        <dbReference type="Proteomes" id="UP001241110"/>
    </source>
</evidence>
<comment type="subcellular location">
    <subcellularLocation>
        <location evidence="7">Cytoplasm</location>
    </subcellularLocation>
</comment>
<dbReference type="InterPro" id="IPR016163">
    <property type="entry name" value="Ald_DH_C"/>
</dbReference>
<sequence length="421" mass="46182">MLTTTQSLQEAFEAVGKASRTIPLLEVTTINQVLLDVANEAEQETDFLLAENQKDLDRMDESDPKFDRLKLTPQRIKAIADDIRNVSRLNYPVGKILSSKLLPNGLELTKITVPLGVIGIVYEARPNVTFDVFALCLKSGNACILKGGSDASYSNEAIISVIKRILTRYGIDENIVHLLPPDRSATDALLKAVGYVDVIIPRGSQSLIDFVRANSRVPVIETGAGIVHVYFDENGDLTKAVNIVHNSKTRRVSVCNALDCLLIHQNRLPDLVALVTPLGEDGVELFADDQAFDQLQGYYPYGLLHRASPEHFGTEFLSMKMAIRTVRTLEEALDHIATYSSKHSEAIVTEDMPTAEKFTKAVDAAAVYINAATSFTDGAQFGLGAEIGISTQKLHARGPMALEELTSYKWIVRGNGQIRAK</sequence>
<comment type="pathway">
    <text evidence="1 7">Amino-acid biosynthesis; L-proline biosynthesis; L-glutamate 5-semialdehyde from L-glutamate: step 2/2.</text>
</comment>
<dbReference type="InterPro" id="IPR012134">
    <property type="entry name" value="Glu-5-SA_DH"/>
</dbReference>
<keyword evidence="7" id="KW-0963">Cytoplasm</keyword>
<dbReference type="PIRSF" id="PIRSF000151">
    <property type="entry name" value="GPR"/>
    <property type="match status" value="1"/>
</dbReference>
<dbReference type="Pfam" id="PF00171">
    <property type="entry name" value="Aldedh"/>
    <property type="match status" value="1"/>
</dbReference>
<dbReference type="InterPro" id="IPR016161">
    <property type="entry name" value="Ald_DH/histidinol_DH"/>
</dbReference>
<dbReference type="InterPro" id="IPR015590">
    <property type="entry name" value="Aldehyde_DH_dom"/>
</dbReference>
<comment type="catalytic activity">
    <reaction evidence="6 7">
        <text>L-glutamate 5-semialdehyde + phosphate + NADP(+) = L-glutamyl 5-phosphate + NADPH + H(+)</text>
        <dbReference type="Rhea" id="RHEA:19541"/>
        <dbReference type="ChEBI" id="CHEBI:15378"/>
        <dbReference type="ChEBI" id="CHEBI:43474"/>
        <dbReference type="ChEBI" id="CHEBI:57783"/>
        <dbReference type="ChEBI" id="CHEBI:58066"/>
        <dbReference type="ChEBI" id="CHEBI:58274"/>
        <dbReference type="ChEBI" id="CHEBI:58349"/>
        <dbReference type="EC" id="1.2.1.41"/>
    </reaction>
</comment>
<dbReference type="InterPro" id="IPR016162">
    <property type="entry name" value="Ald_DH_N"/>
</dbReference>
<keyword evidence="3 7" id="KW-0641">Proline biosynthesis</keyword>
<dbReference type="InterPro" id="IPR000965">
    <property type="entry name" value="GPR_dom"/>
</dbReference>
<dbReference type="NCBIfam" id="TIGR00407">
    <property type="entry name" value="proA"/>
    <property type="match status" value="1"/>
</dbReference>
<evidence type="ECO:0000313" key="9">
    <source>
        <dbReference type="EMBL" id="MDJ1479896.1"/>
    </source>
</evidence>
<dbReference type="AlphaFoldDB" id="A0AAE3U542"/>
<evidence type="ECO:0000256" key="3">
    <source>
        <dbReference type="ARBA" id="ARBA00022650"/>
    </source>
</evidence>
<dbReference type="EMBL" id="JASJOS010000002">
    <property type="protein sequence ID" value="MDJ1479896.1"/>
    <property type="molecule type" value="Genomic_DNA"/>
</dbReference>
<dbReference type="Proteomes" id="UP001241110">
    <property type="component" value="Unassembled WGS sequence"/>
</dbReference>
<keyword evidence="5 7" id="KW-0560">Oxidoreductase</keyword>
<dbReference type="EC" id="1.2.1.41" evidence="7"/>
<organism evidence="9 10">
    <name type="scientific">Xanthocytophaga flava</name>
    <dbReference type="NCBI Taxonomy" id="3048013"/>
    <lineage>
        <taxon>Bacteria</taxon>
        <taxon>Pseudomonadati</taxon>
        <taxon>Bacteroidota</taxon>
        <taxon>Cytophagia</taxon>
        <taxon>Cytophagales</taxon>
        <taxon>Rhodocytophagaceae</taxon>
        <taxon>Xanthocytophaga</taxon>
    </lineage>
</organism>
<evidence type="ECO:0000256" key="1">
    <source>
        <dbReference type="ARBA" id="ARBA00004985"/>
    </source>
</evidence>
<evidence type="ECO:0000256" key="4">
    <source>
        <dbReference type="ARBA" id="ARBA00022857"/>
    </source>
</evidence>
<accession>A0AAE3U542</accession>
<dbReference type="PANTHER" id="PTHR11063:SF8">
    <property type="entry name" value="DELTA-1-PYRROLINE-5-CARBOXYLATE SYNTHASE"/>
    <property type="match status" value="1"/>
</dbReference>
<keyword evidence="2 7" id="KW-0028">Amino-acid biosynthesis</keyword>
<dbReference type="Gene3D" id="3.40.309.10">
    <property type="entry name" value="Aldehyde Dehydrogenase, Chain A, domain 2"/>
    <property type="match status" value="1"/>
</dbReference>
<comment type="function">
    <text evidence="7">Catalyzes the NADPH-dependent reduction of L-glutamate 5-phosphate into L-glutamate 5-semialdehyde and phosphate. The product spontaneously undergoes cyclization to form 1-pyrroline-5-carboxylate.</text>
</comment>
<dbReference type="PANTHER" id="PTHR11063">
    <property type="entry name" value="GLUTAMATE SEMIALDEHYDE DEHYDROGENASE"/>
    <property type="match status" value="1"/>
</dbReference>
<evidence type="ECO:0000256" key="2">
    <source>
        <dbReference type="ARBA" id="ARBA00022605"/>
    </source>
</evidence>
<dbReference type="CDD" id="cd07079">
    <property type="entry name" value="ALDH_F18-19_ProA-GPR"/>
    <property type="match status" value="1"/>
</dbReference>
<evidence type="ECO:0000256" key="6">
    <source>
        <dbReference type="ARBA" id="ARBA00049024"/>
    </source>
</evidence>
<dbReference type="RefSeq" id="WP_313976445.1">
    <property type="nucleotide sequence ID" value="NZ_JASJOS010000002.1"/>
</dbReference>
<dbReference type="GO" id="GO:0004350">
    <property type="term" value="F:glutamate-5-semialdehyde dehydrogenase activity"/>
    <property type="evidence" value="ECO:0007669"/>
    <property type="project" value="UniProtKB-UniRule"/>
</dbReference>
<dbReference type="InterPro" id="IPR020593">
    <property type="entry name" value="G-glutamylP_reductase_CS"/>
</dbReference>
<evidence type="ECO:0000256" key="7">
    <source>
        <dbReference type="HAMAP-Rule" id="MF_00412"/>
    </source>
</evidence>
<dbReference type="GO" id="GO:0050661">
    <property type="term" value="F:NADP binding"/>
    <property type="evidence" value="ECO:0007669"/>
    <property type="project" value="InterPro"/>
</dbReference>
<gene>
    <name evidence="7" type="primary">proA</name>
    <name evidence="9" type="ORF">QNI16_05320</name>
</gene>
<dbReference type="SUPFAM" id="SSF53720">
    <property type="entry name" value="ALDH-like"/>
    <property type="match status" value="1"/>
</dbReference>
<dbReference type="GO" id="GO:0055129">
    <property type="term" value="P:L-proline biosynthetic process"/>
    <property type="evidence" value="ECO:0007669"/>
    <property type="project" value="UniProtKB-UniRule"/>
</dbReference>
<keyword evidence="4 7" id="KW-0521">NADP</keyword>
<protein>
    <recommendedName>
        <fullName evidence="7">Gamma-glutamyl phosphate reductase</fullName>
        <shortName evidence="7">GPR</shortName>
        <ecNumber evidence="7">1.2.1.41</ecNumber>
    </recommendedName>
    <alternativeName>
        <fullName evidence="7">Glutamate-5-semialdehyde dehydrogenase</fullName>
    </alternativeName>
    <alternativeName>
        <fullName evidence="7">Glutamyl-gamma-semialdehyde dehydrogenase</fullName>
        <shortName evidence="7">GSA dehydrogenase</shortName>
    </alternativeName>
</protein>
<dbReference type="Gene3D" id="3.40.605.10">
    <property type="entry name" value="Aldehyde Dehydrogenase, Chain A, domain 1"/>
    <property type="match status" value="1"/>
</dbReference>
<evidence type="ECO:0000259" key="8">
    <source>
        <dbReference type="Pfam" id="PF00171"/>
    </source>
</evidence>